<comment type="subcellular location">
    <subcellularLocation>
        <location evidence="1 9">Cytoplasm</location>
    </subcellularLocation>
</comment>
<dbReference type="PROSITE" id="PS50110">
    <property type="entry name" value="RESPONSE_REGULATORY"/>
    <property type="match status" value="1"/>
</dbReference>
<dbReference type="InterPro" id="IPR011006">
    <property type="entry name" value="CheY-like_superfamily"/>
</dbReference>
<evidence type="ECO:0000256" key="2">
    <source>
        <dbReference type="ARBA" id="ARBA00022490"/>
    </source>
</evidence>
<evidence type="ECO:0000256" key="1">
    <source>
        <dbReference type="ARBA" id="ARBA00004496"/>
    </source>
</evidence>
<protein>
    <recommendedName>
        <fullName evidence="9">Transcriptional regulatory protein</fullName>
    </recommendedName>
</protein>
<keyword evidence="6 9" id="KW-0238">DNA-binding</keyword>
<evidence type="ECO:0000259" key="12">
    <source>
        <dbReference type="PROSITE" id="PS50110"/>
    </source>
</evidence>
<dbReference type="InterPro" id="IPR051271">
    <property type="entry name" value="2C-system_Tx_regulators"/>
</dbReference>
<dbReference type="SMART" id="SM00448">
    <property type="entry name" value="REC"/>
    <property type="match status" value="1"/>
</dbReference>
<keyword evidence="2 9" id="KW-0963">Cytoplasm</keyword>
<feature type="domain" description="Response regulatory" evidence="12">
    <location>
        <begin position="6"/>
        <end position="123"/>
    </location>
</feature>
<keyword evidence="7 9" id="KW-0010">Activator</keyword>
<evidence type="ECO:0000256" key="7">
    <source>
        <dbReference type="ARBA" id="ARBA00023159"/>
    </source>
</evidence>
<keyword evidence="14" id="KW-1185">Reference proteome</keyword>
<feature type="region of interest" description="Disordered" evidence="11">
    <location>
        <begin position="213"/>
        <end position="232"/>
    </location>
</feature>
<evidence type="ECO:0000256" key="10">
    <source>
        <dbReference type="PROSITE-ProRule" id="PRU00169"/>
    </source>
</evidence>
<keyword evidence="3 10" id="KW-0597">Phosphoprotein</keyword>
<dbReference type="GO" id="GO:0000156">
    <property type="term" value="F:phosphorelay response regulator activity"/>
    <property type="evidence" value="ECO:0007669"/>
    <property type="project" value="TreeGrafter"/>
</dbReference>
<dbReference type="Pfam" id="PF00072">
    <property type="entry name" value="Response_reg"/>
    <property type="match status" value="1"/>
</dbReference>
<evidence type="ECO:0000313" key="13">
    <source>
        <dbReference type="EMBL" id="NVM95498.1"/>
    </source>
</evidence>
<organism evidence="13 14">
    <name type="scientific">Arthrobacter wenxiniae</name>
    <dbReference type="NCBI Taxonomy" id="2713570"/>
    <lineage>
        <taxon>Bacteria</taxon>
        <taxon>Bacillati</taxon>
        <taxon>Actinomycetota</taxon>
        <taxon>Actinomycetes</taxon>
        <taxon>Micrococcales</taxon>
        <taxon>Micrococcaceae</taxon>
        <taxon>Arthrobacter</taxon>
    </lineage>
</organism>
<dbReference type="InterPro" id="IPR036390">
    <property type="entry name" value="WH_DNA-bd_sf"/>
</dbReference>
<feature type="modified residue" description="4-aspartylphosphate" evidence="10">
    <location>
        <position position="57"/>
    </location>
</feature>
<dbReference type="EMBL" id="JAAMFM010000015">
    <property type="protein sequence ID" value="NVM95498.1"/>
    <property type="molecule type" value="Genomic_DNA"/>
</dbReference>
<evidence type="ECO:0000313" key="14">
    <source>
        <dbReference type="Proteomes" id="UP000543556"/>
    </source>
</evidence>
<dbReference type="SUPFAM" id="SSF52172">
    <property type="entry name" value="CheY-like"/>
    <property type="match status" value="1"/>
</dbReference>
<accession>A0A7Y7M092</accession>
<proteinExistence type="predicted"/>
<name>A0A7Y7M092_9MICC</name>
<evidence type="ECO:0000256" key="11">
    <source>
        <dbReference type="SAM" id="MobiDB-lite"/>
    </source>
</evidence>
<evidence type="ECO:0000256" key="5">
    <source>
        <dbReference type="ARBA" id="ARBA00023015"/>
    </source>
</evidence>
<dbReference type="InterPro" id="IPR001789">
    <property type="entry name" value="Sig_transdc_resp-reg_receiver"/>
</dbReference>
<dbReference type="RefSeq" id="WP_176635221.1">
    <property type="nucleotide sequence ID" value="NZ_JAAMFM010000015.1"/>
</dbReference>
<reference evidence="13 14" key="1">
    <citation type="submission" date="2020-02" db="EMBL/GenBank/DDBJ databases">
        <title>Genome sequence of strain AETb3-4.</title>
        <authorList>
            <person name="Gao J."/>
            <person name="Zhang X."/>
        </authorList>
    </citation>
    <scope>NUCLEOTIDE SEQUENCE [LARGE SCALE GENOMIC DNA]</scope>
    <source>
        <strain evidence="13 14">AETb3-4</strain>
    </source>
</reference>
<gene>
    <name evidence="13" type="ORF">G6034_11335</name>
</gene>
<comment type="caution">
    <text evidence="13">The sequence shown here is derived from an EMBL/GenBank/DDBJ whole genome shotgun (WGS) entry which is preliminary data.</text>
</comment>
<evidence type="ECO:0000256" key="9">
    <source>
        <dbReference type="PIRNR" id="PIRNR006171"/>
    </source>
</evidence>
<dbReference type="Proteomes" id="UP000543556">
    <property type="component" value="Unassembled WGS sequence"/>
</dbReference>
<dbReference type="GO" id="GO:0003700">
    <property type="term" value="F:DNA-binding transcription factor activity"/>
    <property type="evidence" value="ECO:0007669"/>
    <property type="project" value="InterPro"/>
</dbReference>
<dbReference type="PANTHER" id="PTHR45526">
    <property type="entry name" value="TRANSCRIPTIONAL REGULATORY PROTEIN DPIA"/>
    <property type="match status" value="1"/>
</dbReference>
<sequence>MSAQLRVVIVEDDLAVALINREFVASHAGFKVVGEAHSGTDAVGLIEKLRPDVVLLDFYLPDFSGLEVLDRIGRGRGSSLEVIAVTAARDLDSVREARARGVRHYLVKPFMASALFERLDEVARQFETMRRTLGGRLLDQRGVDEIIASTGGRYSPPPKGLSDVTLQRVHLALQAAGTDLSAAELAERVGMSRVGARRYLEHLVDVGRATLTPRYGGAGRPENRYRSPAPGD</sequence>
<keyword evidence="5 9" id="KW-0805">Transcription regulation</keyword>
<evidence type="ECO:0000256" key="4">
    <source>
        <dbReference type="ARBA" id="ARBA00023012"/>
    </source>
</evidence>
<dbReference type="AlphaFoldDB" id="A0A7Y7M092"/>
<dbReference type="SUPFAM" id="SSF46785">
    <property type="entry name" value="Winged helix' DNA-binding domain"/>
    <property type="match status" value="1"/>
</dbReference>
<evidence type="ECO:0000256" key="8">
    <source>
        <dbReference type="ARBA" id="ARBA00023163"/>
    </source>
</evidence>
<evidence type="ECO:0000256" key="3">
    <source>
        <dbReference type="ARBA" id="ARBA00022553"/>
    </source>
</evidence>
<dbReference type="Gene3D" id="3.40.50.2300">
    <property type="match status" value="1"/>
</dbReference>
<dbReference type="GO" id="GO:0005737">
    <property type="term" value="C:cytoplasm"/>
    <property type="evidence" value="ECO:0007669"/>
    <property type="project" value="UniProtKB-SubCell"/>
</dbReference>
<dbReference type="InterPro" id="IPR024187">
    <property type="entry name" value="Sig_transdc_resp-reg_cit/mal"/>
</dbReference>
<evidence type="ECO:0000256" key="6">
    <source>
        <dbReference type="ARBA" id="ARBA00023125"/>
    </source>
</evidence>
<dbReference type="PANTHER" id="PTHR45526:SF1">
    <property type="entry name" value="TRANSCRIPTIONAL REGULATORY PROTEIN DCUR-RELATED"/>
    <property type="match status" value="1"/>
</dbReference>
<keyword evidence="8 9" id="KW-0804">Transcription</keyword>
<dbReference type="PIRSF" id="PIRSF006171">
    <property type="entry name" value="RR_citrat_malat"/>
    <property type="match status" value="1"/>
</dbReference>
<dbReference type="GO" id="GO:0003677">
    <property type="term" value="F:DNA binding"/>
    <property type="evidence" value="ECO:0007669"/>
    <property type="project" value="UniProtKB-KW"/>
</dbReference>
<keyword evidence="4 9" id="KW-0902">Two-component regulatory system</keyword>